<gene>
    <name evidence="1" type="ORF">IPT68_25675</name>
</gene>
<dbReference type="KEGG" id="schf:IPT68_25675"/>
<evidence type="ECO:0000313" key="2">
    <source>
        <dbReference type="Proteomes" id="UP000594008"/>
    </source>
</evidence>
<keyword evidence="2" id="KW-1185">Reference proteome</keyword>
<organism evidence="1 2">
    <name type="scientific">Streptomyces chromofuscus</name>
    <dbReference type="NCBI Taxonomy" id="42881"/>
    <lineage>
        <taxon>Bacteria</taxon>
        <taxon>Bacillati</taxon>
        <taxon>Actinomycetota</taxon>
        <taxon>Actinomycetes</taxon>
        <taxon>Kitasatosporales</taxon>
        <taxon>Streptomycetaceae</taxon>
        <taxon>Streptomyces</taxon>
    </lineage>
</organism>
<proteinExistence type="predicted"/>
<dbReference type="Proteomes" id="UP000594008">
    <property type="component" value="Chromosome"/>
</dbReference>
<sequence length="130" mass="13827">MSYDIFVMRFENGETVPLDMAVAREVLDPFVAGRDPGADVLLVRTADGEEADVYLNPPDGITFNRFGGGGVMDLLAVLLRRLDAVLVVPGGPVVVQSDNVRHQLPDVLADGVPTVVARTGAEIDQAIRAA</sequence>
<dbReference type="EMBL" id="CP063374">
    <property type="protein sequence ID" value="QOV43131.1"/>
    <property type="molecule type" value="Genomic_DNA"/>
</dbReference>
<dbReference type="RefSeq" id="WP_189701520.1">
    <property type="nucleotide sequence ID" value="NZ_BMTA01000028.1"/>
</dbReference>
<reference evidence="1 2" key="1">
    <citation type="submission" date="2020-10" db="EMBL/GenBank/DDBJ databases">
        <title>Streptomyces chromofuscus complate genome analysis.</title>
        <authorList>
            <person name="Anwar N."/>
        </authorList>
    </citation>
    <scope>NUCLEOTIDE SEQUENCE [LARGE SCALE GENOMIC DNA]</scope>
    <source>
        <strain evidence="1 2">DSM 40273</strain>
    </source>
</reference>
<dbReference type="AlphaFoldDB" id="A0A7M2T6Q2"/>
<protein>
    <submittedName>
        <fullName evidence="1">Uncharacterized protein</fullName>
    </submittedName>
</protein>
<name>A0A7M2T6Q2_STRCW</name>
<evidence type="ECO:0000313" key="1">
    <source>
        <dbReference type="EMBL" id="QOV43131.1"/>
    </source>
</evidence>
<accession>A0A7M2T6Q2</accession>